<protein>
    <submittedName>
        <fullName evidence="1">Uncharacterized protein</fullName>
    </submittedName>
</protein>
<evidence type="ECO:0000313" key="1">
    <source>
        <dbReference type="EMBL" id="KAL2861620.1"/>
    </source>
</evidence>
<reference evidence="1 2" key="1">
    <citation type="submission" date="2024-07" db="EMBL/GenBank/DDBJ databases">
        <title>Section-level genome sequencing and comparative genomics of Aspergillus sections Usti and Cavernicolus.</title>
        <authorList>
            <consortium name="Lawrence Berkeley National Laboratory"/>
            <person name="Nybo J.L."/>
            <person name="Vesth T.C."/>
            <person name="Theobald S."/>
            <person name="Frisvad J.C."/>
            <person name="Larsen T.O."/>
            <person name="Kjaerboelling I."/>
            <person name="Rothschild-Mancinelli K."/>
            <person name="Lyhne E.K."/>
            <person name="Kogle M.E."/>
            <person name="Barry K."/>
            <person name="Clum A."/>
            <person name="Na H."/>
            <person name="Ledsgaard L."/>
            <person name="Lin J."/>
            <person name="Lipzen A."/>
            <person name="Kuo A."/>
            <person name="Riley R."/>
            <person name="Mondo S."/>
            <person name="LaButti K."/>
            <person name="Haridas S."/>
            <person name="Pangalinan J."/>
            <person name="Salamov A.A."/>
            <person name="Simmons B.A."/>
            <person name="Magnuson J.K."/>
            <person name="Chen J."/>
            <person name="Drula E."/>
            <person name="Henrissat B."/>
            <person name="Wiebenga A."/>
            <person name="Lubbers R.J."/>
            <person name="Gomes A.C."/>
            <person name="Macurrencykelacurrency M.R."/>
            <person name="Stajich J."/>
            <person name="Grigoriev I.V."/>
            <person name="Mortensen U.H."/>
            <person name="De vries R.P."/>
            <person name="Baker S.E."/>
            <person name="Andersen M.R."/>
        </authorList>
    </citation>
    <scope>NUCLEOTIDE SEQUENCE [LARGE SCALE GENOMIC DNA]</scope>
    <source>
        <strain evidence="1 2">CBS 756.74</strain>
    </source>
</reference>
<sequence>MCLCLLGQELLDSEPQQPYNWPAQRRQDQYLRGNPQAADSVIEQIRYTPVLRDRVTFIRCDLILLSSVKAAATDFVSKDSRLDALLCNAGITVTGPGLTKDGYEI</sequence>
<evidence type="ECO:0000313" key="2">
    <source>
        <dbReference type="Proteomes" id="UP001610444"/>
    </source>
</evidence>
<dbReference type="Gene3D" id="3.40.50.720">
    <property type="entry name" value="NAD(P)-binding Rossmann-like Domain"/>
    <property type="match status" value="1"/>
</dbReference>
<name>A0ABR4LAR7_9EURO</name>
<dbReference type="EMBL" id="JBFXLR010000001">
    <property type="protein sequence ID" value="KAL2861620.1"/>
    <property type="molecule type" value="Genomic_DNA"/>
</dbReference>
<keyword evidence="2" id="KW-1185">Reference proteome</keyword>
<accession>A0ABR4LAR7</accession>
<dbReference type="SUPFAM" id="SSF51735">
    <property type="entry name" value="NAD(P)-binding Rossmann-fold domains"/>
    <property type="match status" value="1"/>
</dbReference>
<organism evidence="1 2">
    <name type="scientific">Aspergillus pseudodeflectus</name>
    <dbReference type="NCBI Taxonomy" id="176178"/>
    <lineage>
        <taxon>Eukaryota</taxon>
        <taxon>Fungi</taxon>
        <taxon>Dikarya</taxon>
        <taxon>Ascomycota</taxon>
        <taxon>Pezizomycotina</taxon>
        <taxon>Eurotiomycetes</taxon>
        <taxon>Eurotiomycetidae</taxon>
        <taxon>Eurotiales</taxon>
        <taxon>Aspergillaceae</taxon>
        <taxon>Aspergillus</taxon>
        <taxon>Aspergillus subgen. Nidulantes</taxon>
    </lineage>
</organism>
<gene>
    <name evidence="1" type="ORF">BJX68DRAFT_9281</name>
</gene>
<dbReference type="GeneID" id="98165190"/>
<dbReference type="Proteomes" id="UP001610444">
    <property type="component" value="Unassembled WGS sequence"/>
</dbReference>
<dbReference type="InterPro" id="IPR036291">
    <property type="entry name" value="NAD(P)-bd_dom_sf"/>
</dbReference>
<comment type="caution">
    <text evidence="1">The sequence shown here is derived from an EMBL/GenBank/DDBJ whole genome shotgun (WGS) entry which is preliminary data.</text>
</comment>
<dbReference type="RefSeq" id="XP_070905710.1">
    <property type="nucleotide sequence ID" value="XM_071050026.1"/>
</dbReference>
<proteinExistence type="predicted"/>